<organism evidence="2 3">
    <name type="scientific">Lithohypha guttulata</name>
    <dbReference type="NCBI Taxonomy" id="1690604"/>
    <lineage>
        <taxon>Eukaryota</taxon>
        <taxon>Fungi</taxon>
        <taxon>Dikarya</taxon>
        <taxon>Ascomycota</taxon>
        <taxon>Pezizomycotina</taxon>
        <taxon>Eurotiomycetes</taxon>
        <taxon>Chaetothyriomycetidae</taxon>
        <taxon>Chaetothyriales</taxon>
        <taxon>Trichomeriaceae</taxon>
        <taxon>Lithohypha</taxon>
    </lineage>
</organism>
<dbReference type="EMBL" id="JAVRRG010000092">
    <property type="protein sequence ID" value="KAK5087328.1"/>
    <property type="molecule type" value="Genomic_DNA"/>
</dbReference>
<dbReference type="InterPro" id="IPR010730">
    <property type="entry name" value="HET"/>
</dbReference>
<dbReference type="PANTHER" id="PTHR10622:SF10">
    <property type="entry name" value="HET DOMAIN-CONTAINING PROTEIN"/>
    <property type="match status" value="1"/>
</dbReference>
<reference evidence="2 3" key="1">
    <citation type="submission" date="2023-08" db="EMBL/GenBank/DDBJ databases">
        <title>Black Yeasts Isolated from many extreme environments.</title>
        <authorList>
            <person name="Coleine C."/>
            <person name="Stajich J.E."/>
            <person name="Selbmann L."/>
        </authorList>
    </citation>
    <scope>NUCLEOTIDE SEQUENCE [LARGE SCALE GENOMIC DNA]</scope>
    <source>
        <strain evidence="2 3">CCFEE 5885</strain>
    </source>
</reference>
<gene>
    <name evidence="2" type="ORF">LTR24_006769</name>
</gene>
<sequence length="392" mass="44966">MRLINVVTLELETFNDERNIPRYAILSHRWVDGQEVLYKDLVKRRNEHLCGWWKIRLCCSQAVTDGLCYAWVDTCCIDKNSNAELSEAINSMFRWYANAHICYSYLPDVTFNGSSQWEREFTTSSWFTRSWTLQELLAPKLLEFYDRTWNKIGLRSALSGEIAEASGIHLSALTSDKIDLSEWSVAQLFAWSSADEHFQGLLASSPAAFTHDADVIQRDFQDAKAYNLTNLGLEIELPLEEWVPSIYWAGLNCTKNAYDQLGIWLLIDERQKDCYTRVSLHLTELNTDMSLWQNGMHLPRKKEMASQQYLLPRQARFLRCRQMTINIATSDNRSRPNHHLLRNPPPPVAGILLSALQVPSAKLTARKLTRESGLILGSFVALVKEEQENGAC</sequence>
<keyword evidence="3" id="KW-1185">Reference proteome</keyword>
<evidence type="ECO:0000259" key="1">
    <source>
        <dbReference type="Pfam" id="PF06985"/>
    </source>
</evidence>
<comment type="caution">
    <text evidence="2">The sequence shown here is derived from an EMBL/GenBank/DDBJ whole genome shotgun (WGS) entry which is preliminary data.</text>
</comment>
<feature type="domain" description="Heterokaryon incompatibility" evidence="1">
    <location>
        <begin position="23"/>
        <end position="106"/>
    </location>
</feature>
<name>A0ABR0K4Z2_9EURO</name>
<dbReference type="Pfam" id="PF06985">
    <property type="entry name" value="HET"/>
    <property type="match status" value="1"/>
</dbReference>
<dbReference type="Proteomes" id="UP001345013">
    <property type="component" value="Unassembled WGS sequence"/>
</dbReference>
<protein>
    <recommendedName>
        <fullName evidence="1">Heterokaryon incompatibility domain-containing protein</fullName>
    </recommendedName>
</protein>
<proteinExistence type="predicted"/>
<evidence type="ECO:0000313" key="3">
    <source>
        <dbReference type="Proteomes" id="UP001345013"/>
    </source>
</evidence>
<accession>A0ABR0K4Z2</accession>
<dbReference type="PANTHER" id="PTHR10622">
    <property type="entry name" value="HET DOMAIN-CONTAINING PROTEIN"/>
    <property type="match status" value="1"/>
</dbReference>
<evidence type="ECO:0000313" key="2">
    <source>
        <dbReference type="EMBL" id="KAK5087328.1"/>
    </source>
</evidence>